<dbReference type="AlphaFoldDB" id="B9RNB7"/>
<dbReference type="GO" id="GO:0045490">
    <property type="term" value="P:pectin catabolic process"/>
    <property type="evidence" value="ECO:0000318"/>
    <property type="project" value="GO_Central"/>
</dbReference>
<dbReference type="InterPro" id="IPR011050">
    <property type="entry name" value="Pectin_lyase_fold/virulence"/>
</dbReference>
<keyword evidence="2" id="KW-0134">Cell wall</keyword>
<dbReference type="PANTHER" id="PTHR31321">
    <property type="entry name" value="ACYL-COA THIOESTER HYDROLASE YBHC-RELATED"/>
    <property type="match status" value="1"/>
</dbReference>
<dbReference type="GO" id="GO:0030599">
    <property type="term" value="F:pectinesterase activity"/>
    <property type="evidence" value="ECO:0000318"/>
    <property type="project" value="GO_Central"/>
</dbReference>
<keyword evidence="2" id="KW-0964">Secreted</keyword>
<evidence type="ECO:0008006" key="5">
    <source>
        <dbReference type="Google" id="ProtNLM"/>
    </source>
</evidence>
<evidence type="ECO:0000313" key="4">
    <source>
        <dbReference type="Proteomes" id="UP000008311"/>
    </source>
</evidence>
<organism evidence="3 4">
    <name type="scientific">Ricinus communis</name>
    <name type="common">Castor bean</name>
    <dbReference type="NCBI Taxonomy" id="3988"/>
    <lineage>
        <taxon>Eukaryota</taxon>
        <taxon>Viridiplantae</taxon>
        <taxon>Streptophyta</taxon>
        <taxon>Embryophyta</taxon>
        <taxon>Tracheophyta</taxon>
        <taxon>Spermatophyta</taxon>
        <taxon>Magnoliopsida</taxon>
        <taxon>eudicotyledons</taxon>
        <taxon>Gunneridae</taxon>
        <taxon>Pentapetalae</taxon>
        <taxon>rosids</taxon>
        <taxon>fabids</taxon>
        <taxon>Malpighiales</taxon>
        <taxon>Euphorbiaceae</taxon>
        <taxon>Acalyphoideae</taxon>
        <taxon>Acalypheae</taxon>
        <taxon>Ricinus</taxon>
    </lineage>
</organism>
<dbReference type="InParanoid" id="B9RNB7"/>
<dbReference type="STRING" id="3988.B9RNB7"/>
<protein>
    <recommendedName>
        <fullName evidence="5">Pectinesterase</fullName>
    </recommendedName>
</protein>
<comment type="subcellular location">
    <subcellularLocation>
        <location evidence="1">Secreted</location>
        <location evidence="1">Cell wall</location>
    </subcellularLocation>
</comment>
<dbReference type="Gene3D" id="2.160.20.10">
    <property type="entry name" value="Single-stranded right-handed beta-helix, Pectin lyase-like"/>
    <property type="match status" value="1"/>
</dbReference>
<gene>
    <name evidence="3" type="ORF">RCOM_1346490</name>
</gene>
<evidence type="ECO:0000313" key="3">
    <source>
        <dbReference type="EMBL" id="EEF47240.1"/>
    </source>
</evidence>
<keyword evidence="4" id="KW-1185">Reference proteome</keyword>
<accession>B9RNB7</accession>
<dbReference type="SUPFAM" id="SSF51126">
    <property type="entry name" value="Pectin lyase-like"/>
    <property type="match status" value="1"/>
</dbReference>
<name>B9RNB7_RICCO</name>
<evidence type="ECO:0000256" key="1">
    <source>
        <dbReference type="ARBA" id="ARBA00004191"/>
    </source>
</evidence>
<evidence type="ECO:0000256" key="2">
    <source>
        <dbReference type="ARBA" id="ARBA00022512"/>
    </source>
</evidence>
<dbReference type="EMBL" id="EQ973790">
    <property type="protein sequence ID" value="EEF47240.1"/>
    <property type="molecule type" value="Genomic_DNA"/>
</dbReference>
<proteinExistence type="predicted"/>
<dbReference type="eggNOG" id="ENOG502QVK0">
    <property type="taxonomic scope" value="Eukaryota"/>
</dbReference>
<sequence>MVPVKIPCIFLEGAGIRLTSIEWGDHEASSTSATFTSYPNNIVAKGITFKGHGILFGTKRGAIISAIAILKVLLISFFGKAQSIYEGCALSVNTGKYIPVSGTDKAFLGKAWGPYSTVIFYNSTLSDVIVSEEANNRGVGADTSKRVPWEKKLNADQLRRILDFSFVDGDGWFAKIPKLH</sequence>
<dbReference type="InterPro" id="IPR012334">
    <property type="entry name" value="Pectin_lyas_fold"/>
</dbReference>
<reference evidence="4" key="1">
    <citation type="journal article" date="2010" name="Nat. Biotechnol.">
        <title>Draft genome sequence of the oilseed species Ricinus communis.</title>
        <authorList>
            <person name="Chan A.P."/>
            <person name="Crabtree J."/>
            <person name="Zhao Q."/>
            <person name="Lorenzi H."/>
            <person name="Orvis J."/>
            <person name="Puiu D."/>
            <person name="Melake-Berhan A."/>
            <person name="Jones K.M."/>
            <person name="Redman J."/>
            <person name="Chen G."/>
            <person name="Cahoon E.B."/>
            <person name="Gedil M."/>
            <person name="Stanke M."/>
            <person name="Haas B.J."/>
            <person name="Wortman J.R."/>
            <person name="Fraser-Liggett C.M."/>
            <person name="Ravel J."/>
            <person name="Rabinowicz P.D."/>
        </authorList>
    </citation>
    <scope>NUCLEOTIDE SEQUENCE [LARGE SCALE GENOMIC DNA]</scope>
    <source>
        <strain evidence="4">cv. Hale</strain>
    </source>
</reference>
<dbReference type="PANTHER" id="PTHR31321:SF134">
    <property type="entry name" value="PECTINESTERASE"/>
    <property type="match status" value="1"/>
</dbReference>
<dbReference type="Proteomes" id="UP000008311">
    <property type="component" value="Unassembled WGS sequence"/>
</dbReference>